<dbReference type="GO" id="GO:0006556">
    <property type="term" value="P:S-adenosylmethionine biosynthetic process"/>
    <property type="evidence" value="ECO:0007669"/>
    <property type="project" value="InterPro"/>
</dbReference>
<dbReference type="Pfam" id="PF00438">
    <property type="entry name" value="S-AdoMet_synt_N"/>
    <property type="match status" value="1"/>
</dbReference>
<dbReference type="GO" id="GO:0046872">
    <property type="term" value="F:metal ion binding"/>
    <property type="evidence" value="ECO:0007669"/>
    <property type="project" value="UniProtKB-KW"/>
</dbReference>
<comment type="caution">
    <text evidence="3">The sequence shown here is derived from an EMBL/GenBank/DDBJ whole genome shotgun (WGS) entry which is preliminary data.</text>
</comment>
<dbReference type="RefSeq" id="WP_042518876.1">
    <property type="nucleotide sequence ID" value="NZ_JXQK01000051.1"/>
</dbReference>
<gene>
    <name evidence="3" type="ORF">ST44_05840</name>
</gene>
<dbReference type="AlphaFoldDB" id="A0A0D0HDA0"/>
<reference evidence="3 4" key="1">
    <citation type="submission" date="2015-01" db="EMBL/GenBank/DDBJ databases">
        <title>Comparative genomics of non-oral Prevotella species.</title>
        <authorList>
            <person name="Accetto T."/>
            <person name="Nograsek B."/>
            <person name="Avgustin G."/>
        </authorList>
    </citation>
    <scope>NUCLEOTIDE SEQUENCE [LARGE SCALE GENOMIC DNA]</scope>
    <source>
        <strain evidence="3 4">P5-119</strain>
    </source>
</reference>
<feature type="domain" description="S-adenosylmethionine synthetase N-terminal" evidence="2">
    <location>
        <begin position="3"/>
        <end position="69"/>
    </location>
</feature>
<dbReference type="InterPro" id="IPR022628">
    <property type="entry name" value="S-AdoMet_synt_N"/>
</dbReference>
<dbReference type="Proteomes" id="UP000032046">
    <property type="component" value="Unassembled WGS sequence"/>
</dbReference>
<proteinExistence type="predicted"/>
<sequence>MIEKVNPSHPDKVADRIAGAIVDLAYKKEENPKIAVEVLLGHGVVNLIIESSVNISNAEAEDIVSRITKRTDLKVSLVMVAQDPILASNQDGGIRCGDNGIFRGVPLTEEERTLSKIAHDIYERYPSDGKYVLGNGKLIICQSNAKTEDLKKLYPNAVINPLGDWVGGTDVDAGATNRKLGSDMAQSVSGGGLMGKDLSKADVSVNIYAFLKAQKTGKPVELFCAIGDTEIDGKPYREIVEIARNYITRIGGFEKFAEWGLF</sequence>
<dbReference type="InterPro" id="IPR022636">
    <property type="entry name" value="S-AdoMet_synthetase_sfam"/>
</dbReference>
<name>A0A0D0HDA0_9BACT</name>
<keyword evidence="1" id="KW-0479">Metal-binding</keyword>
<evidence type="ECO:0000313" key="3">
    <source>
        <dbReference type="EMBL" id="KIP62744.1"/>
    </source>
</evidence>
<keyword evidence="4" id="KW-1185">Reference proteome</keyword>
<dbReference type="EMBL" id="JXQK01000051">
    <property type="protein sequence ID" value="KIP62744.1"/>
    <property type="molecule type" value="Genomic_DNA"/>
</dbReference>
<dbReference type="Gene3D" id="3.30.300.10">
    <property type="match status" value="1"/>
</dbReference>
<dbReference type="GO" id="GO:0004478">
    <property type="term" value="F:methionine adenosyltransferase activity"/>
    <property type="evidence" value="ECO:0007669"/>
    <property type="project" value="InterPro"/>
</dbReference>
<evidence type="ECO:0000256" key="1">
    <source>
        <dbReference type="ARBA" id="ARBA00022723"/>
    </source>
</evidence>
<dbReference type="SUPFAM" id="SSF55973">
    <property type="entry name" value="S-adenosylmethionine synthetase"/>
    <property type="match status" value="1"/>
</dbReference>
<organism evidence="3 4">
    <name type="scientific">Prevotella pectinovora</name>
    <dbReference type="NCBI Taxonomy" id="1602169"/>
    <lineage>
        <taxon>Bacteria</taxon>
        <taxon>Pseudomonadati</taxon>
        <taxon>Bacteroidota</taxon>
        <taxon>Bacteroidia</taxon>
        <taxon>Bacteroidales</taxon>
        <taxon>Prevotellaceae</taxon>
        <taxon>Prevotella</taxon>
    </lineage>
</organism>
<evidence type="ECO:0000313" key="4">
    <source>
        <dbReference type="Proteomes" id="UP000032046"/>
    </source>
</evidence>
<protein>
    <submittedName>
        <fullName evidence="3">S-adenosylmethionine synthetase</fullName>
    </submittedName>
</protein>
<evidence type="ECO:0000259" key="2">
    <source>
        <dbReference type="Pfam" id="PF00438"/>
    </source>
</evidence>
<dbReference type="STRING" id="1602171.ST44_05840"/>
<accession>A0A0D0HDA0</accession>